<name>A0A5C8PS28_9HYPH</name>
<gene>
    <name evidence="9" type="ORF">FHP25_07270</name>
</gene>
<feature type="transmembrane region" description="Helical" evidence="7">
    <location>
        <begin position="230"/>
        <end position="249"/>
    </location>
</feature>
<keyword evidence="2 7" id="KW-0813">Transport</keyword>
<evidence type="ECO:0000313" key="9">
    <source>
        <dbReference type="EMBL" id="TXL78786.1"/>
    </source>
</evidence>
<evidence type="ECO:0000256" key="1">
    <source>
        <dbReference type="ARBA" id="ARBA00004651"/>
    </source>
</evidence>
<feature type="transmembrane region" description="Helical" evidence="7">
    <location>
        <begin position="178"/>
        <end position="201"/>
    </location>
</feature>
<keyword evidence="4 7" id="KW-0812">Transmembrane</keyword>
<evidence type="ECO:0000256" key="7">
    <source>
        <dbReference type="RuleBase" id="RU363032"/>
    </source>
</evidence>
<evidence type="ECO:0000256" key="3">
    <source>
        <dbReference type="ARBA" id="ARBA00022475"/>
    </source>
</evidence>
<dbReference type="Gene3D" id="1.10.3720.10">
    <property type="entry name" value="MetI-like"/>
    <property type="match status" value="1"/>
</dbReference>
<dbReference type="AlphaFoldDB" id="A0A5C8PS28"/>
<dbReference type="PANTHER" id="PTHR30193:SF37">
    <property type="entry name" value="INNER MEMBRANE ABC TRANSPORTER PERMEASE PROTEIN YCJO"/>
    <property type="match status" value="1"/>
</dbReference>
<proteinExistence type="inferred from homology"/>
<dbReference type="OrthoDB" id="9773727at2"/>
<accession>A0A5C8PS28</accession>
<comment type="similarity">
    <text evidence="7">Belongs to the binding-protein-dependent transport system permease family.</text>
</comment>
<dbReference type="Proteomes" id="UP000321638">
    <property type="component" value="Unassembled WGS sequence"/>
</dbReference>
<feature type="domain" description="ABC transmembrane type-1" evidence="8">
    <location>
        <begin position="93"/>
        <end position="303"/>
    </location>
</feature>
<protein>
    <submittedName>
        <fullName evidence="9">Sugar ABC transporter permease</fullName>
    </submittedName>
</protein>
<dbReference type="InterPro" id="IPR000515">
    <property type="entry name" value="MetI-like"/>
</dbReference>
<dbReference type="GO" id="GO:0055085">
    <property type="term" value="P:transmembrane transport"/>
    <property type="evidence" value="ECO:0007669"/>
    <property type="project" value="InterPro"/>
</dbReference>
<dbReference type="EMBL" id="VDUZ01000006">
    <property type="protein sequence ID" value="TXL78786.1"/>
    <property type="molecule type" value="Genomic_DNA"/>
</dbReference>
<sequence length="316" mass="34833">MADDGSGRVAPATLIHDSSKERRWSGAAPAAAIHGWLLLLPALALLALFTHFPAVATLIDSFYSTPRGARGSVFIGLDNYQTMVEDPVFWTSLVNSIWFALGTIPISIALAILMAAWVNDRIAGRTLVRMAYFTPTILPMIAVANIWLFFYTPQYGLLEQVLGAFGAPSHNWLGSRSTALLCVIVVAIWKEAGFFMIFYLAALQQIPPHLAEAAALEGASRWTFFRRVQFPLLMPTTLFVLVNAVIGAFRTVDHVIVMTRGGPDNATSLLLYHLYQVGFSFWDTGYAAAITAVLLAILAALAFGQYFFLERRVHYR</sequence>
<dbReference type="CDD" id="cd06261">
    <property type="entry name" value="TM_PBP2"/>
    <property type="match status" value="1"/>
</dbReference>
<evidence type="ECO:0000259" key="8">
    <source>
        <dbReference type="PROSITE" id="PS50928"/>
    </source>
</evidence>
<feature type="transmembrane region" description="Helical" evidence="7">
    <location>
        <begin position="30"/>
        <end position="52"/>
    </location>
</feature>
<feature type="transmembrane region" description="Helical" evidence="7">
    <location>
        <begin position="130"/>
        <end position="150"/>
    </location>
</feature>
<dbReference type="SUPFAM" id="SSF161098">
    <property type="entry name" value="MetI-like"/>
    <property type="match status" value="1"/>
</dbReference>
<evidence type="ECO:0000256" key="4">
    <source>
        <dbReference type="ARBA" id="ARBA00022692"/>
    </source>
</evidence>
<evidence type="ECO:0000313" key="10">
    <source>
        <dbReference type="Proteomes" id="UP000321638"/>
    </source>
</evidence>
<evidence type="ECO:0000256" key="2">
    <source>
        <dbReference type="ARBA" id="ARBA00022448"/>
    </source>
</evidence>
<dbReference type="GO" id="GO:0005886">
    <property type="term" value="C:plasma membrane"/>
    <property type="evidence" value="ECO:0007669"/>
    <property type="project" value="UniProtKB-SubCell"/>
</dbReference>
<dbReference type="PANTHER" id="PTHR30193">
    <property type="entry name" value="ABC TRANSPORTER PERMEASE PROTEIN"/>
    <property type="match status" value="1"/>
</dbReference>
<keyword evidence="3" id="KW-1003">Cell membrane</keyword>
<comment type="subcellular location">
    <subcellularLocation>
        <location evidence="1 7">Cell membrane</location>
        <topology evidence="1 7">Multi-pass membrane protein</topology>
    </subcellularLocation>
</comment>
<feature type="transmembrane region" description="Helical" evidence="7">
    <location>
        <begin position="286"/>
        <end position="309"/>
    </location>
</feature>
<dbReference type="PROSITE" id="PS50928">
    <property type="entry name" value="ABC_TM1"/>
    <property type="match status" value="1"/>
</dbReference>
<keyword evidence="5 7" id="KW-1133">Transmembrane helix</keyword>
<feature type="transmembrane region" description="Helical" evidence="7">
    <location>
        <begin position="97"/>
        <end position="118"/>
    </location>
</feature>
<evidence type="ECO:0000256" key="5">
    <source>
        <dbReference type="ARBA" id="ARBA00022989"/>
    </source>
</evidence>
<dbReference type="InterPro" id="IPR035906">
    <property type="entry name" value="MetI-like_sf"/>
</dbReference>
<comment type="caution">
    <text evidence="9">The sequence shown here is derived from an EMBL/GenBank/DDBJ whole genome shotgun (WGS) entry which is preliminary data.</text>
</comment>
<organism evidence="9 10">
    <name type="scientific">Vineibacter terrae</name>
    <dbReference type="NCBI Taxonomy" id="2586908"/>
    <lineage>
        <taxon>Bacteria</taxon>
        <taxon>Pseudomonadati</taxon>
        <taxon>Pseudomonadota</taxon>
        <taxon>Alphaproteobacteria</taxon>
        <taxon>Hyphomicrobiales</taxon>
        <taxon>Vineibacter</taxon>
    </lineage>
</organism>
<keyword evidence="6 7" id="KW-0472">Membrane</keyword>
<dbReference type="InterPro" id="IPR051393">
    <property type="entry name" value="ABC_transporter_permease"/>
</dbReference>
<keyword evidence="10" id="KW-1185">Reference proteome</keyword>
<dbReference type="RefSeq" id="WP_147846257.1">
    <property type="nucleotide sequence ID" value="NZ_VDUZ01000006.1"/>
</dbReference>
<reference evidence="9 10" key="1">
    <citation type="submission" date="2019-06" db="EMBL/GenBank/DDBJ databases">
        <title>New taxonomy in bacterial strain CC-CFT640, isolated from vineyard.</title>
        <authorList>
            <person name="Lin S.-Y."/>
            <person name="Tsai C.-F."/>
            <person name="Young C.-C."/>
        </authorList>
    </citation>
    <scope>NUCLEOTIDE SEQUENCE [LARGE SCALE GENOMIC DNA]</scope>
    <source>
        <strain evidence="9 10">CC-CFT640</strain>
    </source>
</reference>
<dbReference type="Pfam" id="PF00528">
    <property type="entry name" value="BPD_transp_1"/>
    <property type="match status" value="1"/>
</dbReference>
<evidence type="ECO:0000256" key="6">
    <source>
        <dbReference type="ARBA" id="ARBA00023136"/>
    </source>
</evidence>